<dbReference type="NCBIfam" id="TIGR00567">
    <property type="entry name" value="3mg"/>
    <property type="match status" value="1"/>
</dbReference>
<evidence type="ECO:0000256" key="2">
    <source>
        <dbReference type="ARBA" id="ARBA00022763"/>
    </source>
</evidence>
<keyword evidence="7" id="KW-1185">Reference proteome</keyword>
<dbReference type="Proteomes" id="UP001054846">
    <property type="component" value="Chromosome"/>
</dbReference>
<sequence length="214" mass="23978">MRVHHPYHENSVETLNVDFFNLSPLAVARRLIGCAVVRVLAGERLSGRIVEAEAYGGLRDPSCHLVRRDERIWALLSGPPGVLYLHRAYRHWLLNITCDALGEPACVLIRALEPTSGQERMRQLRRGARDLTNGPARLVEALAIDFAWEASPLPRAEFWLEAGEPVPEEQVLNTVRIGLTRGKDLPWRFAVRDNPWVSRSVEAVLSEAPLSPGL</sequence>
<dbReference type="RefSeq" id="WP_230843512.1">
    <property type="nucleotide sequence ID" value="NZ_CP063845.1"/>
</dbReference>
<dbReference type="InterPro" id="IPR003180">
    <property type="entry name" value="MPG"/>
</dbReference>
<dbReference type="InterPro" id="IPR036995">
    <property type="entry name" value="MPG_sf"/>
</dbReference>
<evidence type="ECO:0000313" key="7">
    <source>
        <dbReference type="Proteomes" id="UP001054846"/>
    </source>
</evidence>
<dbReference type="PANTHER" id="PTHR10429">
    <property type="entry name" value="DNA-3-METHYLADENINE GLYCOSYLASE"/>
    <property type="match status" value="1"/>
</dbReference>
<dbReference type="HAMAP" id="MF_00527">
    <property type="entry name" value="3MGH"/>
    <property type="match status" value="1"/>
</dbReference>
<keyword evidence="2 5" id="KW-0227">DNA damage</keyword>
<accession>A0ABY3PRP2</accession>
<proteinExistence type="inferred from homology"/>
<evidence type="ECO:0000256" key="1">
    <source>
        <dbReference type="ARBA" id="ARBA00009232"/>
    </source>
</evidence>
<evidence type="ECO:0000256" key="5">
    <source>
        <dbReference type="HAMAP-Rule" id="MF_00527"/>
    </source>
</evidence>
<dbReference type="SUPFAM" id="SSF50486">
    <property type="entry name" value="FMT C-terminal domain-like"/>
    <property type="match status" value="1"/>
</dbReference>
<gene>
    <name evidence="6" type="ORF">ISF26_08695</name>
</gene>
<keyword evidence="4 5" id="KW-0234">DNA repair</keyword>
<name>A0ABY3PRP2_9CYAN</name>
<dbReference type="Gene3D" id="3.10.300.10">
    <property type="entry name" value="Methylpurine-DNA glycosylase (MPG)"/>
    <property type="match status" value="1"/>
</dbReference>
<dbReference type="CDD" id="cd00540">
    <property type="entry name" value="AAG"/>
    <property type="match status" value="1"/>
</dbReference>
<comment type="similarity">
    <text evidence="1 5">Belongs to the DNA glycosylase MPG family.</text>
</comment>
<evidence type="ECO:0000256" key="3">
    <source>
        <dbReference type="ARBA" id="ARBA00022801"/>
    </source>
</evidence>
<evidence type="ECO:0000313" key="6">
    <source>
        <dbReference type="EMBL" id="UFP96267.1"/>
    </source>
</evidence>
<organism evidence="6 7">
    <name type="scientific">Gloeobacter morelensis MG652769</name>
    <dbReference type="NCBI Taxonomy" id="2781736"/>
    <lineage>
        <taxon>Bacteria</taxon>
        <taxon>Bacillati</taxon>
        <taxon>Cyanobacteriota</taxon>
        <taxon>Cyanophyceae</taxon>
        <taxon>Gloeobacterales</taxon>
        <taxon>Gloeobacteraceae</taxon>
        <taxon>Gloeobacter</taxon>
        <taxon>Gloeobacter morelensis</taxon>
    </lineage>
</organism>
<dbReference type="Pfam" id="PF02245">
    <property type="entry name" value="Pur_DNA_glyco"/>
    <property type="match status" value="1"/>
</dbReference>
<evidence type="ECO:0000256" key="4">
    <source>
        <dbReference type="ARBA" id="ARBA00023204"/>
    </source>
</evidence>
<keyword evidence="3 5" id="KW-0378">Hydrolase</keyword>
<dbReference type="EC" id="3.2.2.-" evidence="5"/>
<reference evidence="6 7" key="1">
    <citation type="journal article" date="2021" name="Genome Biol. Evol.">
        <title>Complete Genome Sequencing of a Novel Gloeobacter Species from a Waterfall Cave in Mexico.</title>
        <authorList>
            <person name="Saw J.H."/>
            <person name="Cardona T."/>
            <person name="Montejano G."/>
        </authorList>
    </citation>
    <scope>NUCLEOTIDE SEQUENCE [LARGE SCALE GENOMIC DNA]</scope>
    <source>
        <strain evidence="6">MG652769</strain>
    </source>
</reference>
<dbReference type="EMBL" id="CP063845">
    <property type="protein sequence ID" value="UFP96267.1"/>
    <property type="molecule type" value="Genomic_DNA"/>
</dbReference>
<dbReference type="InterPro" id="IPR011034">
    <property type="entry name" value="Formyl_transferase-like_C_sf"/>
</dbReference>
<protein>
    <recommendedName>
        <fullName evidence="5">Putative 3-methyladenine DNA glycosylase</fullName>
        <ecNumber evidence="5">3.2.2.-</ecNumber>
    </recommendedName>
</protein>
<dbReference type="PANTHER" id="PTHR10429:SF0">
    <property type="entry name" value="DNA-3-METHYLADENINE GLYCOSYLASE"/>
    <property type="match status" value="1"/>
</dbReference>